<evidence type="ECO:0000313" key="4">
    <source>
        <dbReference type="EMBL" id="MFD3263341.1"/>
    </source>
</evidence>
<organism evidence="4 5">
    <name type="scientific">Phenylobacterium ferrooxidans</name>
    <dbReference type="NCBI Taxonomy" id="2982689"/>
    <lineage>
        <taxon>Bacteria</taxon>
        <taxon>Pseudomonadati</taxon>
        <taxon>Pseudomonadota</taxon>
        <taxon>Alphaproteobacteria</taxon>
        <taxon>Caulobacterales</taxon>
        <taxon>Caulobacteraceae</taxon>
        <taxon>Phenylobacterium</taxon>
    </lineage>
</organism>
<reference evidence="4 5" key="1">
    <citation type="submission" date="2022-09" db="EMBL/GenBank/DDBJ databases">
        <title>New species of Phenylobacterium.</title>
        <authorList>
            <person name="Mieszkin S."/>
        </authorList>
    </citation>
    <scope>NUCLEOTIDE SEQUENCE [LARGE SCALE GENOMIC DNA]</scope>
    <source>
        <strain evidence="4 5">HK31-G</strain>
    </source>
</reference>
<evidence type="ECO:0000313" key="5">
    <source>
        <dbReference type="Proteomes" id="UP001598130"/>
    </source>
</evidence>
<dbReference type="Proteomes" id="UP001598130">
    <property type="component" value="Unassembled WGS sequence"/>
</dbReference>
<name>A0ABW6CNM8_9CAUL</name>
<dbReference type="EMBL" id="JAOTJD010000006">
    <property type="protein sequence ID" value="MFD3263341.1"/>
    <property type="molecule type" value="Genomic_DNA"/>
</dbReference>
<dbReference type="Pfam" id="PF18810">
    <property type="entry name" value="PBECR2"/>
    <property type="match status" value="1"/>
</dbReference>
<keyword evidence="5" id="KW-1185">Reference proteome</keyword>
<dbReference type="Pfam" id="PF04233">
    <property type="entry name" value="Phage_Mu_F"/>
    <property type="match status" value="1"/>
</dbReference>
<feature type="domain" description="Phage head morphogenesis" evidence="2">
    <location>
        <begin position="61"/>
        <end position="186"/>
    </location>
</feature>
<evidence type="ECO:0000259" key="3">
    <source>
        <dbReference type="Pfam" id="PF18810"/>
    </source>
</evidence>
<dbReference type="InterPro" id="IPR041110">
    <property type="entry name" value="PBECR2"/>
</dbReference>
<gene>
    <name evidence="4" type="ORF">OCL97_05080</name>
</gene>
<dbReference type="InterPro" id="IPR006528">
    <property type="entry name" value="Phage_head_morphogenesis_dom"/>
</dbReference>
<dbReference type="RefSeq" id="WP_377368171.1">
    <property type="nucleotide sequence ID" value="NZ_JAOTJD010000006.1"/>
</dbReference>
<feature type="domain" description="Phage-Barnase-EndoU-ColicinE5/D-RelE like nuclease 2" evidence="3">
    <location>
        <begin position="295"/>
        <end position="436"/>
    </location>
</feature>
<evidence type="ECO:0000256" key="1">
    <source>
        <dbReference type="SAM" id="MobiDB-lite"/>
    </source>
</evidence>
<comment type="caution">
    <text evidence="4">The sequence shown here is derived from an EMBL/GenBank/DDBJ whole genome shotgun (WGS) entry which is preliminary data.</text>
</comment>
<feature type="compositionally biased region" description="Pro residues" evidence="1">
    <location>
        <begin position="264"/>
        <end position="276"/>
    </location>
</feature>
<sequence length="438" mass="48342">MPELVFNTAPPAEAVDYLQGKVVGGRFSFDWRDVAKEEHLASFVVAKAMKADLLADLHGGLLQAFWDGWTKERFVAELRPMLQAKGWWGKQRQSDPVTGEVRLVNLGSPRRLRTIYDTNIRMAHAAGRWERFMAAAATRPFLQYHHTPQAHPRQDHLAWDKITLPVGHAFWKTHYCPNGWGCKCFVTSLRVAEAVTGEDELQARGAYDQVAWKNRRTGETSLVPRGVDPGFDYNVGQARLAGLQPPAMSQAQREAVVSPRRPRTLPPLPAARPLPPGVEVRPDLPADPAALFDAFAAVLGKGEGEVFIDAAQVPVVVGRRMFEQHDLAGVSTGPKRGLDARAPLAEIFAQTLRDPDEIWHSLQQRQDGTSVLVRNYVAALDAADAGRALFVVSFHEGASGGVWMGSTAFGPGRRLEPRDQAARTSVGFRVGTLVYRRK</sequence>
<protein>
    <submittedName>
        <fullName evidence="4">PBECR2 nuclease fold domain-containing protein</fullName>
    </submittedName>
</protein>
<proteinExistence type="predicted"/>
<accession>A0ABW6CNM8</accession>
<evidence type="ECO:0000259" key="2">
    <source>
        <dbReference type="Pfam" id="PF04233"/>
    </source>
</evidence>
<feature type="region of interest" description="Disordered" evidence="1">
    <location>
        <begin position="256"/>
        <end position="276"/>
    </location>
</feature>